<organism evidence="2 3">
    <name type="scientific">Teratosphaeria nubilosa</name>
    <dbReference type="NCBI Taxonomy" id="161662"/>
    <lineage>
        <taxon>Eukaryota</taxon>
        <taxon>Fungi</taxon>
        <taxon>Dikarya</taxon>
        <taxon>Ascomycota</taxon>
        <taxon>Pezizomycotina</taxon>
        <taxon>Dothideomycetes</taxon>
        <taxon>Dothideomycetidae</taxon>
        <taxon>Mycosphaerellales</taxon>
        <taxon>Teratosphaeriaceae</taxon>
        <taxon>Teratosphaeria</taxon>
    </lineage>
</organism>
<dbReference type="EMBL" id="ML995816">
    <property type="protein sequence ID" value="KAF2772149.1"/>
    <property type="molecule type" value="Genomic_DNA"/>
</dbReference>
<feature type="region of interest" description="Disordered" evidence="1">
    <location>
        <begin position="39"/>
        <end position="67"/>
    </location>
</feature>
<protein>
    <submittedName>
        <fullName evidence="2">Uncharacterized protein</fullName>
    </submittedName>
</protein>
<proteinExistence type="predicted"/>
<reference evidence="2" key="1">
    <citation type="journal article" date="2020" name="Stud. Mycol.">
        <title>101 Dothideomycetes genomes: a test case for predicting lifestyles and emergence of pathogens.</title>
        <authorList>
            <person name="Haridas S."/>
            <person name="Albert R."/>
            <person name="Binder M."/>
            <person name="Bloem J."/>
            <person name="Labutti K."/>
            <person name="Salamov A."/>
            <person name="Andreopoulos B."/>
            <person name="Baker S."/>
            <person name="Barry K."/>
            <person name="Bills G."/>
            <person name="Bluhm B."/>
            <person name="Cannon C."/>
            <person name="Castanera R."/>
            <person name="Culley D."/>
            <person name="Daum C."/>
            <person name="Ezra D."/>
            <person name="Gonzalez J."/>
            <person name="Henrissat B."/>
            <person name="Kuo A."/>
            <person name="Liang C."/>
            <person name="Lipzen A."/>
            <person name="Lutzoni F."/>
            <person name="Magnuson J."/>
            <person name="Mondo S."/>
            <person name="Nolan M."/>
            <person name="Ohm R."/>
            <person name="Pangilinan J."/>
            <person name="Park H.-J."/>
            <person name="Ramirez L."/>
            <person name="Alfaro M."/>
            <person name="Sun H."/>
            <person name="Tritt A."/>
            <person name="Yoshinaga Y."/>
            <person name="Zwiers L.-H."/>
            <person name="Turgeon B."/>
            <person name="Goodwin S."/>
            <person name="Spatafora J."/>
            <person name="Crous P."/>
            <person name="Grigoriev I."/>
        </authorList>
    </citation>
    <scope>NUCLEOTIDE SEQUENCE</scope>
    <source>
        <strain evidence="2">CBS 116005</strain>
    </source>
</reference>
<sequence length="130" mass="14143">MTIANGVVVLRVGEMTEDQTKTRQRFLLSAHPLGRYRKLTSTNNSAPSCRTSTPPSAHDSTSALPRSVERTENPYCCKTITIATREILIATVAAGHLSAARGRGQHAGFAIGWRRPRTPGLPDSSQTTWL</sequence>
<accession>A0A6G1LHV4</accession>
<evidence type="ECO:0000313" key="3">
    <source>
        <dbReference type="Proteomes" id="UP000799436"/>
    </source>
</evidence>
<feature type="region of interest" description="Disordered" evidence="1">
    <location>
        <begin position="110"/>
        <end position="130"/>
    </location>
</feature>
<evidence type="ECO:0000256" key="1">
    <source>
        <dbReference type="SAM" id="MobiDB-lite"/>
    </source>
</evidence>
<keyword evidence="3" id="KW-1185">Reference proteome</keyword>
<evidence type="ECO:0000313" key="2">
    <source>
        <dbReference type="EMBL" id="KAF2772149.1"/>
    </source>
</evidence>
<dbReference type="Proteomes" id="UP000799436">
    <property type="component" value="Unassembled WGS sequence"/>
</dbReference>
<dbReference type="AlphaFoldDB" id="A0A6G1LHV4"/>
<feature type="compositionally biased region" description="Polar residues" evidence="1">
    <location>
        <begin position="39"/>
        <end position="64"/>
    </location>
</feature>
<name>A0A6G1LHV4_9PEZI</name>
<gene>
    <name evidence="2" type="ORF">EJ03DRAFT_214247</name>
</gene>